<dbReference type="InterPro" id="IPR051398">
    <property type="entry name" value="Polysacch_Deacetylase"/>
</dbReference>
<dbReference type="GO" id="GO:0005975">
    <property type="term" value="P:carbohydrate metabolic process"/>
    <property type="evidence" value="ECO:0007669"/>
    <property type="project" value="InterPro"/>
</dbReference>
<evidence type="ECO:0000259" key="3">
    <source>
        <dbReference type="PROSITE" id="PS51677"/>
    </source>
</evidence>
<evidence type="ECO:0000256" key="1">
    <source>
        <dbReference type="ARBA" id="ARBA00004613"/>
    </source>
</evidence>
<keyword evidence="2" id="KW-0732">Signal</keyword>
<reference evidence="4 5" key="1">
    <citation type="submission" date="2019-07" db="EMBL/GenBank/DDBJ databases">
        <title>Whole genome shotgun sequence of Meiothermus hypogaeus NBRC 106114.</title>
        <authorList>
            <person name="Hosoyama A."/>
            <person name="Uohara A."/>
            <person name="Ohji S."/>
            <person name="Ichikawa N."/>
        </authorList>
    </citation>
    <scope>NUCLEOTIDE SEQUENCE [LARGE SCALE GENOMIC DNA]</scope>
    <source>
        <strain evidence="4 5">NBRC 106114</strain>
    </source>
</reference>
<evidence type="ECO:0000256" key="2">
    <source>
        <dbReference type="ARBA" id="ARBA00022729"/>
    </source>
</evidence>
<proteinExistence type="predicted"/>
<accession>A0A511R3P0</accession>
<comment type="caution">
    <text evidence="4">The sequence shown here is derived from an EMBL/GenBank/DDBJ whole genome shotgun (WGS) entry which is preliminary data.</text>
</comment>
<dbReference type="SUPFAM" id="SSF88713">
    <property type="entry name" value="Glycoside hydrolase/deacetylase"/>
    <property type="match status" value="1"/>
</dbReference>
<dbReference type="AlphaFoldDB" id="A0A511R3P0"/>
<dbReference type="Pfam" id="PF01522">
    <property type="entry name" value="Polysacc_deac_1"/>
    <property type="match status" value="1"/>
</dbReference>
<organism evidence="4 5">
    <name type="scientific">Meiothermus hypogaeus NBRC 106114</name>
    <dbReference type="NCBI Taxonomy" id="1227553"/>
    <lineage>
        <taxon>Bacteria</taxon>
        <taxon>Thermotogati</taxon>
        <taxon>Deinococcota</taxon>
        <taxon>Deinococci</taxon>
        <taxon>Thermales</taxon>
        <taxon>Thermaceae</taxon>
        <taxon>Meiothermus</taxon>
    </lineage>
</organism>
<feature type="domain" description="NodB homology" evidence="3">
    <location>
        <begin position="112"/>
        <end position="245"/>
    </location>
</feature>
<dbReference type="CDD" id="cd10918">
    <property type="entry name" value="CE4_NodB_like_5s_6s"/>
    <property type="match status" value="1"/>
</dbReference>
<dbReference type="EMBL" id="BJXL01000085">
    <property type="protein sequence ID" value="GEM84230.1"/>
    <property type="molecule type" value="Genomic_DNA"/>
</dbReference>
<dbReference type="InterPro" id="IPR002509">
    <property type="entry name" value="NODB_dom"/>
</dbReference>
<evidence type="ECO:0000313" key="5">
    <source>
        <dbReference type="Proteomes" id="UP000321197"/>
    </source>
</evidence>
<evidence type="ECO:0000313" key="4">
    <source>
        <dbReference type="EMBL" id="GEM84230.1"/>
    </source>
</evidence>
<dbReference type="PROSITE" id="PS51677">
    <property type="entry name" value="NODB"/>
    <property type="match status" value="1"/>
</dbReference>
<dbReference type="Proteomes" id="UP000321197">
    <property type="component" value="Unassembled WGS sequence"/>
</dbReference>
<dbReference type="Pfam" id="PF09992">
    <property type="entry name" value="NAGPA"/>
    <property type="match status" value="1"/>
</dbReference>
<dbReference type="GO" id="GO:0016810">
    <property type="term" value="F:hydrolase activity, acting on carbon-nitrogen (but not peptide) bonds"/>
    <property type="evidence" value="ECO:0007669"/>
    <property type="project" value="InterPro"/>
</dbReference>
<dbReference type="InterPro" id="IPR018711">
    <property type="entry name" value="NAGPA"/>
</dbReference>
<name>A0A511R3P0_9DEIN</name>
<comment type="subcellular location">
    <subcellularLocation>
        <location evidence="1">Secreted</location>
    </subcellularLocation>
</comment>
<protein>
    <recommendedName>
        <fullName evidence="3">NodB homology domain-containing protein</fullName>
    </recommendedName>
</protein>
<dbReference type="InterPro" id="IPR011330">
    <property type="entry name" value="Glyco_hydro/deAcase_b/a-brl"/>
</dbReference>
<gene>
    <name evidence="4" type="ORF">MHY01S_23960</name>
</gene>
<dbReference type="Gene3D" id="3.20.20.370">
    <property type="entry name" value="Glycoside hydrolase/deacetylase"/>
    <property type="match status" value="1"/>
</dbReference>
<dbReference type="PANTHER" id="PTHR34216">
    <property type="match status" value="1"/>
</dbReference>
<sequence length="534" mass="60716">MDLQSIGIVPLSVLCERKIRPPKARLDAATRRLKAQLLEAVYRPLNPRAAGEAIVLNYHDVFPRRTADNVWWDITPQEFEQQIAWLKARGARFITLDQLRRHLTLNAPLPKNPVALTFDDNHQGFYEHIYPILKREKIPAAMFVHTDFVGRGGPRARMDWATLRKLDREGLVTIGSHTASHRDLTQLTQAEQRLELLESKWALERELGRPVVYVAYPEGKADALTLKLAREAGYVMGFTIDWRLPGDSPDMLAIGRYIQTQMPRAWYTLNPQDKPQPRIGLVERRLKETPVRLEYRRDLGVRWAMIRGGRAESRLSSYRESVRDFVQQAGAVAGINGTFFADPYLKAQDNTMVGPIVAAPKRFFVPERNPYVMYRIVERPLVAWNRERMIFVPLKLDMNRPDSIRRFMPDYTDLFVGGVWMVRGGKAVWPLKNPPADHWEPRPRVFFGYAQGEPVLGASLQPVSTALLARTAAAAGVEEAVLLDSGYSTSLVYQDRLVAVGRQWDGVPSRPVPHAIVLLGRLEQARSPTAARQN</sequence>
<dbReference type="GO" id="GO:0005576">
    <property type="term" value="C:extracellular region"/>
    <property type="evidence" value="ECO:0007669"/>
    <property type="project" value="UniProtKB-SubCell"/>
</dbReference>
<dbReference type="PANTHER" id="PTHR34216:SF3">
    <property type="entry name" value="POLY-BETA-1,6-N-ACETYL-D-GLUCOSAMINE N-DEACETYLASE"/>
    <property type="match status" value="1"/>
</dbReference>